<keyword evidence="3" id="KW-1015">Disulfide bond</keyword>
<protein>
    <submittedName>
        <fullName evidence="7">Hemicentin-1 (Fibulin-6) (FIBL-6)</fullName>
    </submittedName>
</protein>
<dbReference type="Gene3D" id="2.20.100.10">
    <property type="entry name" value="Thrombospondin type-1 (TSP1) repeat"/>
    <property type="match status" value="3"/>
</dbReference>
<evidence type="ECO:0000313" key="6">
    <source>
        <dbReference type="EMBL" id="CAI3986910.1"/>
    </source>
</evidence>
<organism evidence="6">
    <name type="scientific">Cladocopium goreaui</name>
    <dbReference type="NCBI Taxonomy" id="2562237"/>
    <lineage>
        <taxon>Eukaryota</taxon>
        <taxon>Sar</taxon>
        <taxon>Alveolata</taxon>
        <taxon>Dinophyceae</taxon>
        <taxon>Suessiales</taxon>
        <taxon>Symbiodiniaceae</taxon>
        <taxon>Cladocopium</taxon>
    </lineage>
</organism>
<dbReference type="EMBL" id="CAMXCT020001114">
    <property type="protein sequence ID" value="CAL1140285.1"/>
    <property type="molecule type" value="Genomic_DNA"/>
</dbReference>
<dbReference type="EMBL" id="CAMXCT030001114">
    <property type="protein sequence ID" value="CAL4774222.1"/>
    <property type="molecule type" value="Genomic_DNA"/>
</dbReference>
<evidence type="ECO:0000256" key="1">
    <source>
        <dbReference type="ARBA" id="ARBA00022737"/>
    </source>
</evidence>
<dbReference type="SUPFAM" id="SSF82895">
    <property type="entry name" value="TSP-1 type 1 repeat"/>
    <property type="match status" value="1"/>
</dbReference>
<feature type="domain" description="Trichohyalin-plectin-homology" evidence="5">
    <location>
        <begin position="527"/>
        <end position="746"/>
    </location>
</feature>
<dbReference type="PROSITE" id="PS50092">
    <property type="entry name" value="TSP1"/>
    <property type="match status" value="4"/>
</dbReference>
<keyword evidence="8" id="KW-1185">Reference proteome</keyword>
<evidence type="ECO:0000256" key="2">
    <source>
        <dbReference type="ARBA" id="ARBA00023054"/>
    </source>
</evidence>
<dbReference type="Proteomes" id="UP001152797">
    <property type="component" value="Unassembled WGS sequence"/>
</dbReference>
<dbReference type="Pfam" id="PF00090">
    <property type="entry name" value="TSP_1"/>
    <property type="match status" value="4"/>
</dbReference>
<feature type="region of interest" description="Disordered" evidence="4">
    <location>
        <begin position="656"/>
        <end position="677"/>
    </location>
</feature>
<evidence type="ECO:0000259" key="5">
    <source>
        <dbReference type="Pfam" id="PF13868"/>
    </source>
</evidence>
<evidence type="ECO:0000313" key="8">
    <source>
        <dbReference type="Proteomes" id="UP001152797"/>
    </source>
</evidence>
<name>A0A9P1C893_9DINO</name>
<feature type="compositionally biased region" description="Basic and acidic residues" evidence="4">
    <location>
        <begin position="656"/>
        <end position="674"/>
    </location>
</feature>
<dbReference type="InterPro" id="IPR000884">
    <property type="entry name" value="TSP1_rpt"/>
</dbReference>
<dbReference type="PANTHER" id="PTHR22906">
    <property type="entry name" value="PROPERDIN"/>
    <property type="match status" value="1"/>
</dbReference>
<dbReference type="InterPro" id="IPR036383">
    <property type="entry name" value="TSP1_rpt_sf"/>
</dbReference>
<dbReference type="PANTHER" id="PTHR22906:SF48">
    <property type="entry name" value="THROMBOSPONDIN TYPE 1 DOMAIN PROTEIN"/>
    <property type="match status" value="1"/>
</dbReference>
<evidence type="ECO:0000256" key="4">
    <source>
        <dbReference type="SAM" id="MobiDB-lite"/>
    </source>
</evidence>
<dbReference type="InterPro" id="IPR043597">
    <property type="entry name" value="TPH_dom"/>
</dbReference>
<dbReference type="OrthoDB" id="440102at2759"/>
<keyword evidence="2" id="KW-0175">Coiled coil</keyword>
<reference evidence="7 8" key="2">
    <citation type="submission" date="2024-05" db="EMBL/GenBank/DDBJ databases">
        <authorList>
            <person name="Chen Y."/>
            <person name="Shah S."/>
            <person name="Dougan E. K."/>
            <person name="Thang M."/>
            <person name="Chan C."/>
        </authorList>
    </citation>
    <scope>NUCLEOTIDE SEQUENCE [LARGE SCALE GENOMIC DNA]</scope>
</reference>
<dbReference type="SMART" id="SM00209">
    <property type="entry name" value="TSP1"/>
    <property type="match status" value="4"/>
</dbReference>
<keyword evidence="1" id="KW-0677">Repeat</keyword>
<dbReference type="Pfam" id="PF13868">
    <property type="entry name" value="TPH"/>
    <property type="match status" value="1"/>
</dbReference>
<accession>A0A9P1C893</accession>
<reference evidence="6" key="1">
    <citation type="submission" date="2022-10" db="EMBL/GenBank/DDBJ databases">
        <authorList>
            <person name="Chen Y."/>
            <person name="Dougan E. K."/>
            <person name="Chan C."/>
            <person name="Rhodes N."/>
            <person name="Thang M."/>
        </authorList>
    </citation>
    <scope>NUCLEOTIDE SEQUENCE</scope>
</reference>
<comment type="caution">
    <text evidence="6">The sequence shown here is derived from an EMBL/GenBank/DDBJ whole genome shotgun (WGS) entry which is preliminary data.</text>
</comment>
<dbReference type="EMBL" id="CAMXCT010001114">
    <property type="protein sequence ID" value="CAI3986910.1"/>
    <property type="molecule type" value="Genomic_DNA"/>
</dbReference>
<dbReference type="AlphaFoldDB" id="A0A9P1C893"/>
<sequence length="754" mass="82784">MPSPMPMPSPPPSPPAVVCGTWGAWGACSVTCGSGSRERSRGGSCSPYRESEACDQGACVAPCGEWAQWAACPVTCGGGTRSRSRSGGCSSSTESEACNSEVCPVPCGAWGQWSSCTATCGGGTRSRSRGECSGTSSESEACNSNACVAAATAAPTSPPGSSTACGAWQPWSQCTASCGPATRMRSRGGECQPFLESEACSQAACVAPSPPQNPVASPSPTTATTMATTVATTASTAVTGRPLTSNVVEVRMRIASDFSNAARDIDTFRESFRQGMADAAGISKDRIIVNSITRGSIVVDFLVRGAEQMGEISAAQAVQDLEIRLEDQTYSWPAVLRPMMAEGASVQAKKTTTMNQAELDAMVVLSSGSNTVFLTPEAGFAAPPGCSCVAGDGITAGCAKHKGISPAWCLVASGCRESMEGVLGPWAFCVESANSDASPDPNKIIIASGNGSAVKIASMWLLAMRRQRAEALERQERLAGERFLKAEQEKENQKQITEFQERVATQLATKKAHEARQEALRRRVVDGSDELRVLKEKLHAAQVNKVWAKQLLEKQERDASEMQKEAVMAAQLEDLRIQSEQKDEREMQQKALRMKALQKDNQELLARKNQSDEAMRQFEHDKRLVEEVMAKVQDEDRRELALREERKKSAMEMLMQHREEQDRRRREDELRQAQEEEDIEAYARQKRAWEERLAREKSEQDASRWRLQQEMLRQQNQRHREAQEVERLREDLWREEKEEEDRRKELLKVQSCHV</sequence>
<dbReference type="InterPro" id="IPR052065">
    <property type="entry name" value="Compl_asym_regulator"/>
</dbReference>
<gene>
    <name evidence="6" type="ORF">C1SCF055_LOCUS14223</name>
</gene>
<evidence type="ECO:0000256" key="3">
    <source>
        <dbReference type="ARBA" id="ARBA00023157"/>
    </source>
</evidence>
<proteinExistence type="predicted"/>
<evidence type="ECO:0000313" key="7">
    <source>
        <dbReference type="EMBL" id="CAL4774222.1"/>
    </source>
</evidence>